<dbReference type="Proteomes" id="UP000566813">
    <property type="component" value="Unassembled WGS sequence"/>
</dbReference>
<sequence length="351" mass="38930">MSASSDLHIETMNLASDWTRLVGNILNQRQIGQAAAQKPDEAPSDEEEWAMFQYAPDLAFTPIGATDATAVEIKMLRWRKNWLGRVGGAVAHMEQILAHGSFPRGIILFTAAISPEWLAELNDGSSDLVEVWDLAKLREMASLDPELSDALEELAAETMLDGPAPERMPRREAAPGATIAARLRDTEPGTAGWRAFEVGCYDAIRLLFGRELQNLITQQKSDDGLSKMDLIGRIRSEPNTFWSIIAGDFVSRYVVFDAKNYVEPIGQAQIHSTAKYLMRNGLRKVAILLTRQGASESARQASAGYLRHDGFLMLTLNLADLCLMLEDFDTGTTPENLLFERMDEALMALNR</sequence>
<proteinExistence type="predicted"/>
<dbReference type="AlphaFoldDB" id="A0A7X1KLM4"/>
<accession>A0A7X1KLM4</accession>
<name>A0A7X1KLM4_9SPHN</name>
<evidence type="ECO:0000313" key="1">
    <source>
        <dbReference type="EMBL" id="MBC2665756.1"/>
    </source>
</evidence>
<gene>
    <name evidence="1" type="ORF">H7F51_09490</name>
</gene>
<evidence type="ECO:0008006" key="3">
    <source>
        <dbReference type="Google" id="ProtNLM"/>
    </source>
</evidence>
<keyword evidence="2" id="KW-1185">Reference proteome</keyword>
<dbReference type="RefSeq" id="WP_185664112.1">
    <property type="nucleotide sequence ID" value="NZ_JACLAW010000006.1"/>
</dbReference>
<dbReference type="EMBL" id="JACLAW010000006">
    <property type="protein sequence ID" value="MBC2665756.1"/>
    <property type="molecule type" value="Genomic_DNA"/>
</dbReference>
<comment type="caution">
    <text evidence="1">The sequence shown here is derived from an EMBL/GenBank/DDBJ whole genome shotgun (WGS) entry which is preliminary data.</text>
</comment>
<reference evidence="1 2" key="1">
    <citation type="submission" date="2020-08" db="EMBL/GenBank/DDBJ databases">
        <title>The genome sequence of type strain Novosphingobium flavum NBRC 111647.</title>
        <authorList>
            <person name="Liu Y."/>
        </authorList>
    </citation>
    <scope>NUCLEOTIDE SEQUENCE [LARGE SCALE GENOMIC DNA]</scope>
    <source>
        <strain evidence="1 2">NBRC 111647</strain>
    </source>
</reference>
<organism evidence="1 2">
    <name type="scientific">Novosphingobium flavum</name>
    <dbReference type="NCBI Taxonomy" id="1778672"/>
    <lineage>
        <taxon>Bacteria</taxon>
        <taxon>Pseudomonadati</taxon>
        <taxon>Pseudomonadota</taxon>
        <taxon>Alphaproteobacteria</taxon>
        <taxon>Sphingomonadales</taxon>
        <taxon>Sphingomonadaceae</taxon>
        <taxon>Novosphingobium</taxon>
    </lineage>
</organism>
<protein>
    <recommendedName>
        <fullName evidence="3">Restriction endonuclease</fullName>
    </recommendedName>
</protein>
<evidence type="ECO:0000313" key="2">
    <source>
        <dbReference type="Proteomes" id="UP000566813"/>
    </source>
</evidence>